<dbReference type="CDD" id="cd04301">
    <property type="entry name" value="NAT_SF"/>
    <property type="match status" value="1"/>
</dbReference>
<dbReference type="RefSeq" id="WP_136487449.1">
    <property type="nucleotide sequence ID" value="NZ_CP076642.1"/>
</dbReference>
<dbReference type="PANTHER" id="PTHR43451:SF1">
    <property type="entry name" value="ACETYLTRANSFERASE"/>
    <property type="match status" value="1"/>
</dbReference>
<dbReference type="Proteomes" id="UP000694232">
    <property type="component" value="Chromosome 2"/>
</dbReference>
<dbReference type="SUPFAM" id="SSF55729">
    <property type="entry name" value="Acyl-CoA N-acyltransferases (Nat)"/>
    <property type="match status" value="1"/>
</dbReference>
<dbReference type="Gene3D" id="3.40.630.30">
    <property type="match status" value="1"/>
</dbReference>
<dbReference type="Pfam" id="PF13673">
    <property type="entry name" value="Acetyltransf_10"/>
    <property type="match status" value="1"/>
</dbReference>
<dbReference type="KEGG" id="vos:KNV97_05515"/>
<evidence type="ECO:0000259" key="1">
    <source>
        <dbReference type="PROSITE" id="PS51186"/>
    </source>
</evidence>
<dbReference type="AlphaFoldDB" id="A0A975U790"/>
<gene>
    <name evidence="2" type="ORF">KNV97_05515</name>
</gene>
<keyword evidence="3" id="KW-1185">Reference proteome</keyword>
<dbReference type="InterPro" id="IPR016181">
    <property type="entry name" value="Acyl_CoA_acyltransferase"/>
</dbReference>
<dbReference type="InterPro" id="IPR000182">
    <property type="entry name" value="GNAT_dom"/>
</dbReference>
<name>A0A975U790_9VIBR</name>
<sequence>MSVNIRNATLGDAKGISDLIIPLTKKYVCPTCDKSAQEILINSMSEANVANYLSDNYQYFVAVNEKSEIIGVAGIRDSSHLYHLFVSDNYQRQGLSRKLWERVKTAAMISGNSGRFTVNSAVNAEKIYLSFGFIRIDGIRNRDGMIDVPMVLETAY</sequence>
<dbReference type="PROSITE" id="PS51186">
    <property type="entry name" value="GNAT"/>
    <property type="match status" value="1"/>
</dbReference>
<proteinExistence type="predicted"/>
<evidence type="ECO:0000313" key="2">
    <source>
        <dbReference type="EMBL" id="QXO15861.1"/>
    </source>
</evidence>
<organism evidence="2 3">
    <name type="scientific">Vibrio ostreae</name>
    <dbReference type="NCBI Taxonomy" id="2841925"/>
    <lineage>
        <taxon>Bacteria</taxon>
        <taxon>Pseudomonadati</taxon>
        <taxon>Pseudomonadota</taxon>
        <taxon>Gammaproteobacteria</taxon>
        <taxon>Vibrionales</taxon>
        <taxon>Vibrionaceae</taxon>
        <taxon>Vibrio</taxon>
    </lineage>
</organism>
<dbReference type="InterPro" id="IPR052564">
    <property type="entry name" value="N-acetyltrans/Recomb-assoc"/>
</dbReference>
<protein>
    <submittedName>
        <fullName evidence="2">GNAT family N-acetyltransferase</fullName>
    </submittedName>
</protein>
<evidence type="ECO:0000313" key="3">
    <source>
        <dbReference type="Proteomes" id="UP000694232"/>
    </source>
</evidence>
<dbReference type="PANTHER" id="PTHR43451">
    <property type="entry name" value="ACETYLTRANSFERASE (GNAT) FAMILY PROTEIN"/>
    <property type="match status" value="1"/>
</dbReference>
<feature type="domain" description="N-acetyltransferase" evidence="1">
    <location>
        <begin position="3"/>
        <end position="155"/>
    </location>
</feature>
<reference evidence="2" key="1">
    <citation type="submission" date="2021-06" db="EMBL/GenBank/DDBJ databases">
        <title>Vibrio nov. sp., novel gut bacterium isolated from Yellow Sea oyster.</title>
        <authorList>
            <person name="Muhammad N."/>
            <person name="Nguyen T.H."/>
            <person name="Lee Y.-J."/>
            <person name="Ko J."/>
            <person name="Kim S.-G."/>
        </authorList>
    </citation>
    <scope>NUCLEOTIDE SEQUENCE</scope>
    <source>
        <strain evidence="2">OG9-811</strain>
    </source>
</reference>
<dbReference type="EMBL" id="CP076642">
    <property type="protein sequence ID" value="QXO15861.1"/>
    <property type="molecule type" value="Genomic_DNA"/>
</dbReference>
<accession>A0A975U790</accession>
<dbReference type="GO" id="GO:0016747">
    <property type="term" value="F:acyltransferase activity, transferring groups other than amino-acyl groups"/>
    <property type="evidence" value="ECO:0007669"/>
    <property type="project" value="InterPro"/>
</dbReference>